<dbReference type="InterPro" id="IPR036412">
    <property type="entry name" value="HAD-like_sf"/>
</dbReference>
<dbReference type="SUPFAM" id="SSF56784">
    <property type="entry name" value="HAD-like"/>
    <property type="match status" value="1"/>
</dbReference>
<gene>
    <name evidence="1" type="ORF">H9Q80_13805</name>
</gene>
<dbReference type="InterPro" id="IPR023198">
    <property type="entry name" value="PGP-like_dom2"/>
</dbReference>
<evidence type="ECO:0000313" key="1">
    <source>
        <dbReference type="EMBL" id="QNM11327.1"/>
    </source>
</evidence>
<dbReference type="Gene3D" id="1.10.150.240">
    <property type="entry name" value="Putative phosphatase, domain 2"/>
    <property type="match status" value="1"/>
</dbReference>
<dbReference type="AlphaFoldDB" id="A0A7G9GKJ5"/>
<dbReference type="NCBIfam" id="TIGR01549">
    <property type="entry name" value="HAD-SF-IA-v1"/>
    <property type="match status" value="1"/>
</dbReference>
<reference evidence="1 2" key="1">
    <citation type="submission" date="2020-08" db="EMBL/GenBank/DDBJ databases">
        <authorList>
            <person name="Liu C."/>
            <person name="Sun Q."/>
        </authorList>
    </citation>
    <scope>NUCLEOTIDE SEQUENCE [LARGE SCALE GENOMIC DNA]</scope>
    <source>
        <strain evidence="1 2">NSJ-61</strain>
    </source>
</reference>
<organism evidence="1 2">
    <name type="scientific">[Eubacterium] hominis</name>
    <dbReference type="NCBI Taxonomy" id="2764325"/>
    <lineage>
        <taxon>Bacteria</taxon>
        <taxon>Bacillati</taxon>
        <taxon>Bacillota</taxon>
        <taxon>Erysipelotrichia</taxon>
        <taxon>Erysipelotrichales</taxon>
        <taxon>Erysipelotrichaceae</taxon>
        <taxon>Amedibacillus</taxon>
    </lineage>
</organism>
<dbReference type="Proteomes" id="UP000515856">
    <property type="component" value="Chromosome"/>
</dbReference>
<dbReference type="PANTHER" id="PTHR43611">
    <property type="entry name" value="ALPHA-D-GLUCOSE 1-PHOSPHATE PHOSPHATASE"/>
    <property type="match status" value="1"/>
</dbReference>
<dbReference type="InterPro" id="IPR023214">
    <property type="entry name" value="HAD_sf"/>
</dbReference>
<dbReference type="Gene3D" id="3.40.50.1000">
    <property type="entry name" value="HAD superfamily/HAD-like"/>
    <property type="match status" value="1"/>
</dbReference>
<sequence>MIKNIIFDIGNVLMTFSPVTYYKEIFHDEALTEKVCQAIFSHDAWLKYDQGVLFMKDLYEIYHKEYPQYQTEIDIILKDWMKLMQPMEISFSLMQRLKKEGYHIYILSNISKDSADYLKANQPFFDWSDGCVLSYEEKIVKPDTRIYQILLKRYNLKAEECLFIDDNEKNIIAAKEMGIHGITLDQSDQIETYVNTYLEKTTC</sequence>
<proteinExistence type="predicted"/>
<dbReference type="SFLD" id="SFLDG01129">
    <property type="entry name" value="C1.5:_HAD__Beta-PGM__Phosphata"/>
    <property type="match status" value="1"/>
</dbReference>
<name>A0A7G9GKJ5_9FIRM</name>
<dbReference type="KEGG" id="ehn:H9Q80_13805"/>
<dbReference type="SFLD" id="SFLDS00003">
    <property type="entry name" value="Haloacid_Dehalogenase"/>
    <property type="match status" value="1"/>
</dbReference>
<dbReference type="PANTHER" id="PTHR43611:SF3">
    <property type="entry name" value="FLAVIN MONONUCLEOTIDE HYDROLASE 1, CHLOROPLATIC"/>
    <property type="match status" value="1"/>
</dbReference>
<dbReference type="CDD" id="cd02603">
    <property type="entry name" value="HAD_sEH-N_like"/>
    <property type="match status" value="1"/>
</dbReference>
<accession>A0A7G9GKJ5</accession>
<keyword evidence="2" id="KW-1185">Reference proteome</keyword>
<dbReference type="RefSeq" id="WP_117451797.1">
    <property type="nucleotide sequence ID" value="NZ_CP060636.1"/>
</dbReference>
<evidence type="ECO:0000313" key="2">
    <source>
        <dbReference type="Proteomes" id="UP000515856"/>
    </source>
</evidence>
<dbReference type="InterPro" id="IPR006439">
    <property type="entry name" value="HAD-SF_hydro_IA"/>
</dbReference>
<dbReference type="Pfam" id="PF00702">
    <property type="entry name" value="Hydrolase"/>
    <property type="match status" value="1"/>
</dbReference>
<protein>
    <submittedName>
        <fullName evidence="1">HAD family phosphatase</fullName>
    </submittedName>
</protein>
<dbReference type="EMBL" id="CP060636">
    <property type="protein sequence ID" value="QNM11327.1"/>
    <property type="molecule type" value="Genomic_DNA"/>
</dbReference>
<dbReference type="NCBIfam" id="TIGR01509">
    <property type="entry name" value="HAD-SF-IA-v3"/>
    <property type="match status" value="1"/>
</dbReference>